<reference evidence="2" key="1">
    <citation type="submission" date="2019-12" db="EMBL/GenBank/DDBJ databases">
        <title>Genome sequencing and annotation of Brassica cretica.</title>
        <authorList>
            <person name="Studholme D.J."/>
            <person name="Sarris P."/>
        </authorList>
    </citation>
    <scope>NUCLEOTIDE SEQUENCE</scope>
    <source>
        <strain evidence="2">PFS-109/04</strain>
        <tissue evidence="2">Leaf</tissue>
    </source>
</reference>
<evidence type="ECO:0000313" key="2">
    <source>
        <dbReference type="EMBL" id="KAF3485855.1"/>
    </source>
</evidence>
<proteinExistence type="predicted"/>
<accession>A0A8S9MPP1</accession>
<name>A0A8S9MPP1_BRACR</name>
<protein>
    <submittedName>
        <fullName evidence="2">Uncharacterized protein</fullName>
    </submittedName>
</protein>
<comment type="caution">
    <text evidence="2">The sequence shown here is derived from an EMBL/GenBank/DDBJ whole genome shotgun (WGS) entry which is preliminary data.</text>
</comment>
<dbReference type="Proteomes" id="UP000712600">
    <property type="component" value="Unassembled WGS sequence"/>
</dbReference>
<evidence type="ECO:0000256" key="1">
    <source>
        <dbReference type="SAM" id="MobiDB-lite"/>
    </source>
</evidence>
<gene>
    <name evidence="2" type="ORF">F2Q69_00053135</name>
</gene>
<organism evidence="2 3">
    <name type="scientific">Brassica cretica</name>
    <name type="common">Mustard</name>
    <dbReference type="NCBI Taxonomy" id="69181"/>
    <lineage>
        <taxon>Eukaryota</taxon>
        <taxon>Viridiplantae</taxon>
        <taxon>Streptophyta</taxon>
        <taxon>Embryophyta</taxon>
        <taxon>Tracheophyta</taxon>
        <taxon>Spermatophyta</taxon>
        <taxon>Magnoliopsida</taxon>
        <taxon>eudicotyledons</taxon>
        <taxon>Gunneridae</taxon>
        <taxon>Pentapetalae</taxon>
        <taxon>rosids</taxon>
        <taxon>malvids</taxon>
        <taxon>Brassicales</taxon>
        <taxon>Brassicaceae</taxon>
        <taxon>Brassiceae</taxon>
        <taxon>Brassica</taxon>
    </lineage>
</organism>
<feature type="region of interest" description="Disordered" evidence="1">
    <location>
        <begin position="46"/>
        <end position="68"/>
    </location>
</feature>
<sequence length="175" mass="20503">MAKRRRFKGFRWRKIGHGEMQEKERSFIGEDDNESEKDEVLNLVAFGAHKDEASTSSESYSESEERKYDERQDVDLKECYKQVCGKLVKLGKENMVLVKEQRLKSSSFDLRLRGSQPDVQQLGNVSVYQIAHEFISFFCHCSKVIQEWIRDVSAATQVQAVVPRVLLREIMWYEM</sequence>
<dbReference type="EMBL" id="QGKX02002183">
    <property type="protein sequence ID" value="KAF3485855.1"/>
    <property type="molecule type" value="Genomic_DNA"/>
</dbReference>
<evidence type="ECO:0000313" key="3">
    <source>
        <dbReference type="Proteomes" id="UP000712600"/>
    </source>
</evidence>
<dbReference type="AlphaFoldDB" id="A0A8S9MPP1"/>